<dbReference type="GO" id="GO:0016491">
    <property type="term" value="F:oxidoreductase activity"/>
    <property type="evidence" value="ECO:0007669"/>
    <property type="project" value="UniProtKB-KW"/>
</dbReference>
<evidence type="ECO:0000256" key="2">
    <source>
        <dbReference type="ARBA" id="ARBA00022573"/>
    </source>
</evidence>
<evidence type="ECO:0000313" key="5">
    <source>
        <dbReference type="Proteomes" id="UP001082899"/>
    </source>
</evidence>
<dbReference type="PANTHER" id="PTHR36925">
    <property type="entry name" value="COBALT-PRECORRIN-6A REDUCTASE"/>
    <property type="match status" value="1"/>
</dbReference>
<keyword evidence="2" id="KW-0169">Cobalamin biosynthesis</keyword>
<dbReference type="PANTHER" id="PTHR36925:SF1">
    <property type="entry name" value="COBALT-PRECORRIN-6A REDUCTASE"/>
    <property type="match status" value="1"/>
</dbReference>
<evidence type="ECO:0000256" key="3">
    <source>
        <dbReference type="ARBA" id="ARBA00023002"/>
    </source>
</evidence>
<sequence length="268" mass="27946">MARRLLLLGGTGEGLAIARQLGAGDIYSIAGLGVTPVALPCAVRVGGFGGADGLARFVLAQGVTTLVDATHPYAARISANALAAAHATGIPCWTLRRPPWRCAPGDDWREVEDWDGIVAALVPFRRPLFTLGRAPLAHLHAIPAHQHWVVRCLDPAAAAPGVVQTTDHSGRATLVAARGPFAIDDERAFFTDARIDVIVSKLSGGAATQAKLDVARERGLPVVMLARPGRLVGALPDAAPADDPQPARVFASAAEVLRALADPSWNTA</sequence>
<keyword evidence="5" id="KW-1185">Reference proteome</keyword>
<proteinExistence type="predicted"/>
<reference evidence="4" key="1">
    <citation type="submission" date="2022-11" db="EMBL/GenBank/DDBJ databases">
        <title>Robbsia betulipollinis sp. nov., isolated from pollen of birch (Betula pendula).</title>
        <authorList>
            <person name="Shi H."/>
            <person name="Ambika Manirajan B."/>
            <person name="Ratering S."/>
            <person name="Geissler-Plaum R."/>
            <person name="Schnell S."/>
        </authorList>
    </citation>
    <scope>NUCLEOTIDE SEQUENCE</scope>
    <source>
        <strain evidence="4">Bb-Pol-6</strain>
    </source>
</reference>
<dbReference type="RefSeq" id="WP_267844842.1">
    <property type="nucleotide sequence ID" value="NZ_JAPMXC010000001.1"/>
</dbReference>
<evidence type="ECO:0000313" key="4">
    <source>
        <dbReference type="EMBL" id="MCY0385719.1"/>
    </source>
</evidence>
<dbReference type="NCBIfam" id="NF005969">
    <property type="entry name" value="PRK08057.1-3"/>
    <property type="match status" value="1"/>
</dbReference>
<dbReference type="InterPro" id="IPR003723">
    <property type="entry name" value="Precorrin-6x_reduct"/>
</dbReference>
<name>A0ABT3ZGR6_9BURK</name>
<accession>A0ABT3ZGR6</accession>
<gene>
    <name evidence="4" type="ORF">OVY01_00380</name>
</gene>
<protein>
    <submittedName>
        <fullName evidence="4">Cobalt-precorrin-6A reductase</fullName>
        <ecNumber evidence="4">1.3.1.106</ecNumber>
    </submittedName>
</protein>
<dbReference type="EMBL" id="JAPMXC010000001">
    <property type="protein sequence ID" value="MCY0385719.1"/>
    <property type="molecule type" value="Genomic_DNA"/>
</dbReference>
<comment type="caution">
    <text evidence="4">The sequence shown here is derived from an EMBL/GenBank/DDBJ whole genome shotgun (WGS) entry which is preliminary data.</text>
</comment>
<evidence type="ECO:0000256" key="1">
    <source>
        <dbReference type="ARBA" id="ARBA00004953"/>
    </source>
</evidence>
<dbReference type="EC" id="1.3.1.106" evidence="4"/>
<dbReference type="Proteomes" id="UP001082899">
    <property type="component" value="Unassembled WGS sequence"/>
</dbReference>
<dbReference type="PROSITE" id="PS51014">
    <property type="entry name" value="COBK_CBIJ"/>
    <property type="match status" value="1"/>
</dbReference>
<dbReference type="Pfam" id="PF02571">
    <property type="entry name" value="CbiJ"/>
    <property type="match status" value="1"/>
</dbReference>
<keyword evidence="3 4" id="KW-0560">Oxidoreductase</keyword>
<organism evidence="4 5">
    <name type="scientific">Robbsia betulipollinis</name>
    <dbReference type="NCBI Taxonomy" id="2981849"/>
    <lineage>
        <taxon>Bacteria</taxon>
        <taxon>Pseudomonadati</taxon>
        <taxon>Pseudomonadota</taxon>
        <taxon>Betaproteobacteria</taxon>
        <taxon>Burkholderiales</taxon>
        <taxon>Burkholderiaceae</taxon>
        <taxon>Robbsia</taxon>
    </lineage>
</organism>
<comment type="pathway">
    <text evidence="1">Cofactor biosynthesis; adenosylcobalamin biosynthesis.</text>
</comment>